<sequence length="158" mass="17220">MLFHMSIAAHAPQHVAEVLAELIGGTALPFPPVTDGAWIALCDDASRTAIEVYPFGTVLRQADGDADAFGDPGGHDRFTATHGAVGTDLGLEDVLAIARREGWPAKYRKRGGMFGVVELWIEDRQMFELLTPDMQEEYRQSLSVQNWQDQIAAGRPAG</sequence>
<keyword evidence="2" id="KW-1185">Reference proteome</keyword>
<protein>
    <recommendedName>
        <fullName evidence="3">VOC domain-containing protein</fullName>
    </recommendedName>
</protein>
<accession>A0ABW3C507</accession>
<gene>
    <name evidence="1" type="ORF">ACFQ00_09715</name>
</gene>
<evidence type="ECO:0008006" key="3">
    <source>
        <dbReference type="Google" id="ProtNLM"/>
    </source>
</evidence>
<evidence type="ECO:0000313" key="1">
    <source>
        <dbReference type="EMBL" id="MFD0848597.1"/>
    </source>
</evidence>
<dbReference type="Proteomes" id="UP001597124">
    <property type="component" value="Unassembled WGS sequence"/>
</dbReference>
<organism evidence="1 2">
    <name type="scientific">Sphingosinicella xenopeptidilytica</name>
    <dbReference type="NCBI Taxonomy" id="364098"/>
    <lineage>
        <taxon>Bacteria</taxon>
        <taxon>Pseudomonadati</taxon>
        <taxon>Pseudomonadota</taxon>
        <taxon>Alphaproteobacteria</taxon>
        <taxon>Sphingomonadales</taxon>
        <taxon>Sphingosinicellaceae</taxon>
        <taxon>Sphingosinicella</taxon>
    </lineage>
</organism>
<name>A0ABW3C507_SPHXN</name>
<comment type="caution">
    <text evidence="1">The sequence shown here is derived from an EMBL/GenBank/DDBJ whole genome shotgun (WGS) entry which is preliminary data.</text>
</comment>
<reference evidence="2" key="1">
    <citation type="journal article" date="2019" name="Int. J. Syst. Evol. Microbiol.">
        <title>The Global Catalogue of Microorganisms (GCM) 10K type strain sequencing project: providing services to taxonomists for standard genome sequencing and annotation.</title>
        <authorList>
            <consortium name="The Broad Institute Genomics Platform"/>
            <consortium name="The Broad Institute Genome Sequencing Center for Infectious Disease"/>
            <person name="Wu L."/>
            <person name="Ma J."/>
        </authorList>
    </citation>
    <scope>NUCLEOTIDE SEQUENCE [LARGE SCALE GENOMIC DNA]</scope>
    <source>
        <strain evidence="2">CCUG 52537</strain>
    </source>
</reference>
<proteinExistence type="predicted"/>
<evidence type="ECO:0000313" key="2">
    <source>
        <dbReference type="Proteomes" id="UP001597124"/>
    </source>
</evidence>
<dbReference type="RefSeq" id="WP_381489614.1">
    <property type="nucleotide sequence ID" value="NZ_JBHTIK010000005.1"/>
</dbReference>
<dbReference type="EMBL" id="JBHTIK010000005">
    <property type="protein sequence ID" value="MFD0848597.1"/>
    <property type="molecule type" value="Genomic_DNA"/>
</dbReference>